<accession>A0ABP7PAC1</accession>
<reference evidence="2" key="1">
    <citation type="journal article" date="2019" name="Int. J. Syst. Evol. Microbiol.">
        <title>The Global Catalogue of Microorganisms (GCM) 10K type strain sequencing project: providing services to taxonomists for standard genome sequencing and annotation.</title>
        <authorList>
            <consortium name="The Broad Institute Genomics Platform"/>
            <consortium name="The Broad Institute Genome Sequencing Center for Infectious Disease"/>
            <person name="Wu L."/>
            <person name="Ma J."/>
        </authorList>
    </citation>
    <scope>NUCLEOTIDE SEQUENCE [LARGE SCALE GENOMIC DNA]</scope>
    <source>
        <strain evidence="2">JCM 17555</strain>
    </source>
</reference>
<organism evidence="1 2">
    <name type="scientific">Allohahella marinimesophila</name>
    <dbReference type="NCBI Taxonomy" id="1054972"/>
    <lineage>
        <taxon>Bacteria</taxon>
        <taxon>Pseudomonadati</taxon>
        <taxon>Pseudomonadota</taxon>
        <taxon>Gammaproteobacteria</taxon>
        <taxon>Oceanospirillales</taxon>
        <taxon>Hahellaceae</taxon>
        <taxon>Allohahella</taxon>
    </lineage>
</organism>
<dbReference type="Pfam" id="PF06041">
    <property type="entry name" value="DUF924"/>
    <property type="match status" value="1"/>
</dbReference>
<dbReference type="Proteomes" id="UP001501337">
    <property type="component" value="Unassembled WGS sequence"/>
</dbReference>
<sequence>MIEERAAGLPAEAVSVLTYWFDELDEKDWFKKSKRLDDDIRKRFGDLHEQARRCECWRWREAEDADTSALGRLAEIILLDQFARNLYRDSARAFEADALALALAQQAVQMQADQRVEPRLRSFFYMPYMHSESALIHEEAIQLFDQTGLEYNLKFEKRHKDIIDRFGRYPHRNDLLGRASTADEQTFLKEPGSSF</sequence>
<evidence type="ECO:0000313" key="2">
    <source>
        <dbReference type="Proteomes" id="UP001501337"/>
    </source>
</evidence>
<dbReference type="InterPro" id="IPR010323">
    <property type="entry name" value="DUF924"/>
</dbReference>
<dbReference type="RefSeq" id="WP_344805843.1">
    <property type="nucleotide sequence ID" value="NZ_BAABBO010000009.1"/>
</dbReference>
<comment type="caution">
    <text evidence="1">The sequence shown here is derived from an EMBL/GenBank/DDBJ whole genome shotgun (WGS) entry which is preliminary data.</text>
</comment>
<protein>
    <submittedName>
        <fullName evidence="1">DUF924 family protein</fullName>
    </submittedName>
</protein>
<dbReference type="SUPFAM" id="SSF48452">
    <property type="entry name" value="TPR-like"/>
    <property type="match status" value="1"/>
</dbReference>
<dbReference type="InterPro" id="IPR011990">
    <property type="entry name" value="TPR-like_helical_dom_sf"/>
</dbReference>
<keyword evidence="2" id="KW-1185">Reference proteome</keyword>
<dbReference type="EMBL" id="BAABBO010000009">
    <property type="protein sequence ID" value="GAA3961892.1"/>
    <property type="molecule type" value="Genomic_DNA"/>
</dbReference>
<dbReference type="Gene3D" id="1.25.40.10">
    <property type="entry name" value="Tetratricopeptide repeat domain"/>
    <property type="match status" value="1"/>
</dbReference>
<name>A0ABP7PAC1_9GAMM</name>
<gene>
    <name evidence="1" type="ORF">GCM10022278_19910</name>
</gene>
<evidence type="ECO:0000313" key="1">
    <source>
        <dbReference type="EMBL" id="GAA3961892.1"/>
    </source>
</evidence>
<dbReference type="Gene3D" id="1.20.58.320">
    <property type="entry name" value="TPR-like"/>
    <property type="match status" value="1"/>
</dbReference>
<proteinExistence type="predicted"/>